<keyword evidence="2" id="KW-1185">Reference proteome</keyword>
<dbReference type="RefSeq" id="WP_218320739.1">
    <property type="nucleotide sequence ID" value="NZ_JAEEGC010000052.1"/>
</dbReference>
<protein>
    <submittedName>
        <fullName evidence="1">Uncharacterized protein</fullName>
    </submittedName>
</protein>
<gene>
    <name evidence="1" type="ORF">I6U48_12215</name>
</gene>
<name>A0A949TZF5_9CLOT</name>
<evidence type="ECO:0000313" key="1">
    <source>
        <dbReference type="EMBL" id="MBV7273673.1"/>
    </source>
</evidence>
<reference evidence="1" key="1">
    <citation type="submission" date="2020-12" db="EMBL/GenBank/DDBJ databases">
        <title>Clostridium thailandense sp. nov., a novel acetogenic bacterium isolated from peat land soil in Thailand.</title>
        <authorList>
            <person name="Chaikitkaew S."/>
            <person name="Birkeland N.K."/>
        </authorList>
    </citation>
    <scope>NUCLEOTIDE SEQUENCE</scope>
    <source>
        <strain evidence="1">PL3</strain>
    </source>
</reference>
<dbReference type="Proteomes" id="UP000694308">
    <property type="component" value="Unassembled WGS sequence"/>
</dbReference>
<evidence type="ECO:0000313" key="2">
    <source>
        <dbReference type="Proteomes" id="UP000694308"/>
    </source>
</evidence>
<proteinExistence type="predicted"/>
<accession>A0A949TZF5</accession>
<organism evidence="1 2">
    <name type="scientific">Clostridium thailandense</name>
    <dbReference type="NCBI Taxonomy" id="2794346"/>
    <lineage>
        <taxon>Bacteria</taxon>
        <taxon>Bacillati</taxon>
        <taxon>Bacillota</taxon>
        <taxon>Clostridia</taxon>
        <taxon>Eubacteriales</taxon>
        <taxon>Clostridiaceae</taxon>
        <taxon>Clostridium</taxon>
    </lineage>
</organism>
<comment type="caution">
    <text evidence="1">The sequence shown here is derived from an EMBL/GenBank/DDBJ whole genome shotgun (WGS) entry which is preliminary data.</text>
</comment>
<sequence length="97" mass="11275">MLCLKNTISSFQHPNIKWNVPKSGYFSCIYVDGNLQYDKVISSLQNDSIELLNTNTCFLKEYKNDHYFRISISKVNENKIKRGIPVVLSTIKKNMKL</sequence>
<dbReference type="AlphaFoldDB" id="A0A949TZF5"/>
<dbReference type="EMBL" id="JAEEGC010000052">
    <property type="protein sequence ID" value="MBV7273673.1"/>
    <property type="molecule type" value="Genomic_DNA"/>
</dbReference>